<sequence length="197" mass="22106">MRTETFGLVAFAAILRTSNAWDAPCLTVTLPDFLTTNRTKCTEVQPTDICAPLNENDTQTVRDLLNCTSYDLEYKVIYLTAVMQDAVAATLPEELRNESCIQTETIVRMCSNGFSLPKSRYNLTCEEYLSLVEVTCEEPSSIIVPDVNGLGECLEKNEIPDLCTEGDVVTWQTFIDLIALMRCVYISITAILPYQEY</sequence>
<gene>
    <name evidence="2" type="ORF">V5799_007736</name>
</gene>
<feature type="chain" id="PRO_5042982944" description="Secreted protein" evidence="1">
    <location>
        <begin position="21"/>
        <end position="197"/>
    </location>
</feature>
<dbReference type="EMBL" id="JARKHS020003222">
    <property type="protein sequence ID" value="KAK8785902.1"/>
    <property type="molecule type" value="Genomic_DNA"/>
</dbReference>
<evidence type="ECO:0000313" key="3">
    <source>
        <dbReference type="Proteomes" id="UP001321473"/>
    </source>
</evidence>
<dbReference type="AlphaFoldDB" id="A0AAQ4FGY6"/>
<evidence type="ECO:0000313" key="2">
    <source>
        <dbReference type="EMBL" id="KAK8785902.1"/>
    </source>
</evidence>
<dbReference type="Proteomes" id="UP001321473">
    <property type="component" value="Unassembled WGS sequence"/>
</dbReference>
<organism evidence="2 3">
    <name type="scientific">Amblyomma americanum</name>
    <name type="common">Lone star tick</name>
    <dbReference type="NCBI Taxonomy" id="6943"/>
    <lineage>
        <taxon>Eukaryota</taxon>
        <taxon>Metazoa</taxon>
        <taxon>Ecdysozoa</taxon>
        <taxon>Arthropoda</taxon>
        <taxon>Chelicerata</taxon>
        <taxon>Arachnida</taxon>
        <taxon>Acari</taxon>
        <taxon>Parasitiformes</taxon>
        <taxon>Ixodida</taxon>
        <taxon>Ixodoidea</taxon>
        <taxon>Ixodidae</taxon>
        <taxon>Amblyomminae</taxon>
        <taxon>Amblyomma</taxon>
    </lineage>
</organism>
<keyword evidence="1" id="KW-0732">Signal</keyword>
<name>A0AAQ4FGY6_AMBAM</name>
<comment type="caution">
    <text evidence="2">The sequence shown here is derived from an EMBL/GenBank/DDBJ whole genome shotgun (WGS) entry which is preliminary data.</text>
</comment>
<proteinExistence type="predicted"/>
<accession>A0AAQ4FGY6</accession>
<keyword evidence="3" id="KW-1185">Reference proteome</keyword>
<protein>
    <recommendedName>
        <fullName evidence="4">Secreted protein</fullName>
    </recommendedName>
</protein>
<evidence type="ECO:0008006" key="4">
    <source>
        <dbReference type="Google" id="ProtNLM"/>
    </source>
</evidence>
<feature type="signal peptide" evidence="1">
    <location>
        <begin position="1"/>
        <end position="20"/>
    </location>
</feature>
<reference evidence="2 3" key="1">
    <citation type="journal article" date="2023" name="Arcadia Sci">
        <title>De novo assembly of a long-read Amblyomma americanum tick genome.</title>
        <authorList>
            <person name="Chou S."/>
            <person name="Poskanzer K.E."/>
            <person name="Rollins M."/>
            <person name="Thuy-Boun P.S."/>
        </authorList>
    </citation>
    <scope>NUCLEOTIDE SEQUENCE [LARGE SCALE GENOMIC DNA]</scope>
    <source>
        <strain evidence="2">F_SG_1</strain>
        <tissue evidence="2">Salivary glands</tissue>
    </source>
</reference>
<evidence type="ECO:0000256" key="1">
    <source>
        <dbReference type="SAM" id="SignalP"/>
    </source>
</evidence>